<organism evidence="2 3">
    <name type="scientific">Mesobacillus selenatarsenatis (strain DSM 18680 / JCM 14380 / FERM P-15431 / SF-1)</name>
    <dbReference type="NCBI Taxonomy" id="1321606"/>
    <lineage>
        <taxon>Bacteria</taxon>
        <taxon>Bacillati</taxon>
        <taxon>Bacillota</taxon>
        <taxon>Bacilli</taxon>
        <taxon>Bacillales</taxon>
        <taxon>Bacillaceae</taxon>
        <taxon>Mesobacillus</taxon>
    </lineage>
</organism>
<dbReference type="Pfam" id="PF12669">
    <property type="entry name" value="FeoB_associated"/>
    <property type="match status" value="1"/>
</dbReference>
<dbReference type="STRING" id="1321606.SAMD00020551_2810"/>
<accession>A0A0A8X6I6</accession>
<feature type="transmembrane region" description="Helical" evidence="1">
    <location>
        <begin position="6"/>
        <end position="23"/>
    </location>
</feature>
<dbReference type="AlphaFoldDB" id="A0A0A8X6I6"/>
<dbReference type="Proteomes" id="UP000031014">
    <property type="component" value="Unassembled WGS sequence"/>
</dbReference>
<evidence type="ECO:0000256" key="1">
    <source>
        <dbReference type="SAM" id="Phobius"/>
    </source>
</evidence>
<comment type="caution">
    <text evidence="2">The sequence shown here is derived from an EMBL/GenBank/DDBJ whole genome shotgun (WGS) entry which is preliminary data.</text>
</comment>
<proteinExistence type="predicted"/>
<reference evidence="2 3" key="1">
    <citation type="submission" date="2013-06" db="EMBL/GenBank/DDBJ databases">
        <title>Whole genome shotgun sequence of Bacillus selenatarsenatis SF-1.</title>
        <authorList>
            <person name="Kuroda M."/>
            <person name="Sei K."/>
            <person name="Yamashita M."/>
            <person name="Ike M."/>
        </authorList>
    </citation>
    <scope>NUCLEOTIDE SEQUENCE [LARGE SCALE GENOMIC DNA]</scope>
    <source>
        <strain evidence="2 3">SF-1</strain>
    </source>
</reference>
<protein>
    <recommendedName>
        <fullName evidence="4">FeoB-associated Cys-rich membrane protein</fullName>
    </recommendedName>
</protein>
<keyword evidence="1" id="KW-1133">Transmembrane helix</keyword>
<dbReference type="OrthoDB" id="2941271at2"/>
<keyword evidence="1" id="KW-0812">Transmembrane</keyword>
<gene>
    <name evidence="2" type="ORF">SAMD00020551_2810</name>
</gene>
<dbReference type="EMBL" id="BASE01000064">
    <property type="protein sequence ID" value="GAM14657.1"/>
    <property type="molecule type" value="Genomic_DNA"/>
</dbReference>
<evidence type="ECO:0008006" key="4">
    <source>
        <dbReference type="Google" id="ProtNLM"/>
    </source>
</evidence>
<evidence type="ECO:0000313" key="3">
    <source>
        <dbReference type="Proteomes" id="UP000031014"/>
    </source>
</evidence>
<evidence type="ECO:0000313" key="2">
    <source>
        <dbReference type="EMBL" id="GAM14657.1"/>
    </source>
</evidence>
<dbReference type="RefSeq" id="WP_041966390.1">
    <property type="nucleotide sequence ID" value="NZ_BASE01000064.1"/>
</dbReference>
<keyword evidence="1" id="KW-0472">Membrane</keyword>
<keyword evidence="3" id="KW-1185">Reference proteome</keyword>
<name>A0A0A8X6I6_MESS1</name>
<sequence length="53" mass="5725">MIANILIGGAIFGYAGWAFYRFIKKSKEGKCAACSIQSSCSSNCSVSQEKKIK</sequence>